<dbReference type="PANTHER" id="PTHR30012:SF0">
    <property type="entry name" value="TYPE II SECRETION SYSTEM PROTEIN F-RELATED"/>
    <property type="match status" value="1"/>
</dbReference>
<reference evidence="10" key="1">
    <citation type="submission" date="2016-10" db="EMBL/GenBank/DDBJ databases">
        <authorList>
            <person name="Varghese N."/>
        </authorList>
    </citation>
    <scope>NUCLEOTIDE SEQUENCE [LARGE SCALE GENOMIC DNA]</scope>
    <source>
        <strain evidence="10">DSM 21843</strain>
    </source>
</reference>
<dbReference type="Pfam" id="PF00482">
    <property type="entry name" value="T2SSF"/>
    <property type="match status" value="2"/>
</dbReference>
<keyword evidence="6 7" id="KW-0472">Membrane</keyword>
<dbReference type="InterPro" id="IPR018076">
    <property type="entry name" value="T2SS_GspF_dom"/>
</dbReference>
<keyword evidence="4 7" id="KW-0812">Transmembrane</keyword>
<comment type="similarity">
    <text evidence="2">Belongs to the GSP F family.</text>
</comment>
<keyword evidence="5 7" id="KW-1133">Transmembrane helix</keyword>
<evidence type="ECO:0000256" key="2">
    <source>
        <dbReference type="ARBA" id="ARBA00005745"/>
    </source>
</evidence>
<dbReference type="InterPro" id="IPR042094">
    <property type="entry name" value="T2SS_GspF_sf"/>
</dbReference>
<proteinExistence type="inferred from homology"/>
<dbReference type="STRING" id="79604.AAY81_00705"/>
<protein>
    <submittedName>
        <fullName evidence="9">Type IV pilus assembly protein PilC</fullName>
    </submittedName>
</protein>
<evidence type="ECO:0000256" key="3">
    <source>
        <dbReference type="ARBA" id="ARBA00022475"/>
    </source>
</evidence>
<feature type="domain" description="Type II secretion system protein GspF" evidence="8">
    <location>
        <begin position="218"/>
        <end position="341"/>
    </location>
</feature>
<keyword evidence="3" id="KW-1003">Cell membrane</keyword>
<dbReference type="RefSeq" id="WP_066660139.1">
    <property type="nucleotide sequence ID" value="NZ_CP011402.1"/>
</dbReference>
<comment type="subcellular location">
    <subcellularLocation>
        <location evidence="1">Cell membrane</location>
        <topology evidence="1">Multi-pass membrane protein</topology>
    </subcellularLocation>
</comment>
<feature type="transmembrane region" description="Helical" evidence="7">
    <location>
        <begin position="113"/>
        <end position="139"/>
    </location>
</feature>
<evidence type="ECO:0000259" key="8">
    <source>
        <dbReference type="Pfam" id="PF00482"/>
    </source>
</evidence>
<gene>
    <name evidence="9" type="ORF">SAMN02910314_00336</name>
</gene>
<feature type="domain" description="Type II secretion system protein GspF" evidence="8">
    <location>
        <begin position="15"/>
        <end position="136"/>
    </location>
</feature>
<dbReference type="Gene3D" id="1.20.81.30">
    <property type="entry name" value="Type II secretion system (T2SS), domain F"/>
    <property type="match status" value="2"/>
</dbReference>
<dbReference type="Proteomes" id="UP000182975">
    <property type="component" value="Unassembled WGS sequence"/>
</dbReference>
<evidence type="ECO:0000313" key="9">
    <source>
        <dbReference type="EMBL" id="SEO46123.1"/>
    </source>
</evidence>
<accession>A0A172RW44</accession>
<evidence type="ECO:0000256" key="4">
    <source>
        <dbReference type="ARBA" id="ARBA00022692"/>
    </source>
</evidence>
<keyword evidence="10" id="KW-1185">Reference proteome</keyword>
<dbReference type="PRINTS" id="PR00812">
    <property type="entry name" value="BCTERIALGSPF"/>
</dbReference>
<evidence type="ECO:0000256" key="6">
    <source>
        <dbReference type="ARBA" id="ARBA00023136"/>
    </source>
</evidence>
<dbReference type="InterPro" id="IPR003004">
    <property type="entry name" value="GspF/PilC"/>
</dbReference>
<organism evidence="9 10">
    <name type="scientific">Denitrobacterium detoxificans</name>
    <dbReference type="NCBI Taxonomy" id="79604"/>
    <lineage>
        <taxon>Bacteria</taxon>
        <taxon>Bacillati</taxon>
        <taxon>Actinomycetota</taxon>
        <taxon>Coriobacteriia</taxon>
        <taxon>Eggerthellales</taxon>
        <taxon>Eggerthellaceae</taxon>
        <taxon>Denitrobacterium</taxon>
    </lineage>
</organism>
<evidence type="ECO:0000256" key="7">
    <source>
        <dbReference type="SAM" id="Phobius"/>
    </source>
</evidence>
<dbReference type="AlphaFoldDB" id="A0A172RW44"/>
<feature type="transmembrane region" description="Helical" evidence="7">
    <location>
        <begin position="322"/>
        <end position="349"/>
    </location>
</feature>
<dbReference type="OrthoDB" id="1733538at2"/>
<feature type="transmembrane region" description="Helical" evidence="7">
    <location>
        <begin position="159"/>
        <end position="183"/>
    </location>
</feature>
<dbReference type="EMBL" id="FOEC01000001">
    <property type="protein sequence ID" value="SEO46123.1"/>
    <property type="molecule type" value="Genomic_DNA"/>
</dbReference>
<sequence length="350" mass="37569">MAQSLLESSALSAFFGSIATMIAAGIQTDEAVLMLAENREESHFKAVCDQVYIGLISGKTLSDAMEETGAFPRYALDMVRTGEHAGRLERVLRSLDLYYDEEHRMFAKLQSSVAYPAALLSIMAIILGFTVAVILPVFVDVYQNMSGSLTAGSFGAVSLSVTIGWAALGVTVVCALAAIALVIASRTEAGRQRVLNLFEGFPSTRQAMYQLALSRFTVALSTYIASGINNEDAMQRAIETVDHVALRKKLKAARNTMVSTDNPRSLAQAIAENDIFEPLYARMLTVGSHSGSIDSVLGRLSQMFFEDTVTQVDKVIDRVEPILAALLTLAVGATLVAVMLPLIGIMGSIG</sequence>
<dbReference type="PANTHER" id="PTHR30012">
    <property type="entry name" value="GENERAL SECRETION PATHWAY PROTEIN"/>
    <property type="match status" value="1"/>
</dbReference>
<dbReference type="GO" id="GO:0005886">
    <property type="term" value="C:plasma membrane"/>
    <property type="evidence" value="ECO:0007669"/>
    <property type="project" value="UniProtKB-SubCell"/>
</dbReference>
<evidence type="ECO:0000313" key="10">
    <source>
        <dbReference type="Proteomes" id="UP000182975"/>
    </source>
</evidence>
<evidence type="ECO:0000256" key="5">
    <source>
        <dbReference type="ARBA" id="ARBA00022989"/>
    </source>
</evidence>
<evidence type="ECO:0000256" key="1">
    <source>
        <dbReference type="ARBA" id="ARBA00004651"/>
    </source>
</evidence>
<dbReference type="KEGG" id="ddt:AAY81_00705"/>
<name>A0A172RW44_9ACTN</name>